<evidence type="ECO:0000313" key="3">
    <source>
        <dbReference type="Proteomes" id="UP001161691"/>
    </source>
</evidence>
<feature type="region of interest" description="Disordered" evidence="1">
    <location>
        <begin position="266"/>
        <end position="298"/>
    </location>
</feature>
<feature type="region of interest" description="Disordered" evidence="1">
    <location>
        <begin position="330"/>
        <end position="367"/>
    </location>
</feature>
<proteinExistence type="predicted"/>
<dbReference type="RefSeq" id="WP_282908576.1">
    <property type="nucleotide sequence ID" value="NZ_JAGRPV010000001.1"/>
</dbReference>
<name>A0ABT6TFS9_9BACL</name>
<organism evidence="2 3">
    <name type="scientific">Cohnella hashimotonis</name>
    <dbReference type="NCBI Taxonomy" id="2826895"/>
    <lineage>
        <taxon>Bacteria</taxon>
        <taxon>Bacillati</taxon>
        <taxon>Bacillota</taxon>
        <taxon>Bacilli</taxon>
        <taxon>Bacillales</taxon>
        <taxon>Paenibacillaceae</taxon>
        <taxon>Cohnella</taxon>
    </lineage>
</organism>
<comment type="caution">
    <text evidence="2">The sequence shown here is derived from an EMBL/GenBank/DDBJ whole genome shotgun (WGS) entry which is preliminary data.</text>
</comment>
<reference evidence="2" key="1">
    <citation type="submission" date="2023-04" db="EMBL/GenBank/DDBJ databases">
        <title>Comparative genomic analysis of Cohnella hashimotonis sp. nov., isolated from the International Space Station.</title>
        <authorList>
            <person name="Venkateswaran K."/>
            <person name="Simpson A."/>
        </authorList>
    </citation>
    <scope>NUCLEOTIDE SEQUENCE</scope>
    <source>
        <strain evidence="2">F6_2S_P_1</strain>
    </source>
</reference>
<gene>
    <name evidence="2" type="ORF">KB449_11890</name>
</gene>
<keyword evidence="3" id="KW-1185">Reference proteome</keyword>
<feature type="compositionally biased region" description="Low complexity" evidence="1">
    <location>
        <begin position="266"/>
        <end position="277"/>
    </location>
</feature>
<protein>
    <submittedName>
        <fullName evidence="2">Uncharacterized protein</fullName>
    </submittedName>
</protein>
<dbReference type="EMBL" id="JAGRPV010000001">
    <property type="protein sequence ID" value="MDI4645671.1"/>
    <property type="molecule type" value="Genomic_DNA"/>
</dbReference>
<dbReference type="Proteomes" id="UP001161691">
    <property type="component" value="Unassembled WGS sequence"/>
</dbReference>
<accession>A0ABT6TFS9</accession>
<evidence type="ECO:0000313" key="2">
    <source>
        <dbReference type="EMBL" id="MDI4645671.1"/>
    </source>
</evidence>
<feature type="compositionally biased region" description="Low complexity" evidence="1">
    <location>
        <begin position="331"/>
        <end position="349"/>
    </location>
</feature>
<evidence type="ECO:0000256" key="1">
    <source>
        <dbReference type="SAM" id="MobiDB-lite"/>
    </source>
</evidence>
<sequence>MYDRFERGNENHSASGLAAGAFSLLSSANSNVTFDEKKQRPLQLAKLSRQAMATNAGLNGAIAYRAKIARTTSESPAAQLLARSSPTPNSPGIMLPGGAGTSVAQPKQPGRNMQSQTIQKGVQGQVVVQTAERSPSYKEAASTARAALRPADAEAARSTTAVKALAPIHARRRAAVDQLFNTLQPALSSLPATARTAGMPAHAVSAQGSAVQLRRAAPRVAAPLEAAKPFAGTQSAARTLSPGGQAFAAPADSVAAQLHRAASRIAAPAGAEPAPAAVLRQRSAPQATAPDAQARPAPTAELRLRRPQQSGSQAQPLAAPNAELELRRTPKAAAPAQPQQTQPAAQEPPRLSTEQLQQAVREMPELDPERLADTVYTALMRRLKFEQRLSGY</sequence>